<gene>
    <name evidence="2" type="ORF">F1737_01050</name>
</gene>
<sequence>MKILMVIAPKRYREEEFEIPAKMFEEAGIEYEVASVESGECYGIMGGIQNADIAIRDADETSYDALVIVGGLGASDFLWSDDDLKELTEKFGKSGKVTAAICLAPVVLARAGLLKGRQATVFESPATLKLLEEGGANYVKIGVVADMNIITANHPTASAEFAETIIEKLTC</sequence>
<protein>
    <submittedName>
        <fullName evidence="2">DJ-1/PfpI family protein</fullName>
    </submittedName>
</protein>
<dbReference type="Proteomes" id="UP001301797">
    <property type="component" value="Chromosome"/>
</dbReference>
<keyword evidence="3" id="KW-1185">Reference proteome</keyword>
<dbReference type="Gene3D" id="3.40.50.880">
    <property type="match status" value="1"/>
</dbReference>
<dbReference type="PANTHER" id="PTHR48094">
    <property type="entry name" value="PROTEIN/NUCLEIC ACID DEGLYCASE DJ-1-RELATED"/>
    <property type="match status" value="1"/>
</dbReference>
<dbReference type="CDD" id="cd03135">
    <property type="entry name" value="GATase1_DJ-1"/>
    <property type="match status" value="1"/>
</dbReference>
<proteinExistence type="predicted"/>
<dbReference type="InterPro" id="IPR029062">
    <property type="entry name" value="Class_I_gatase-like"/>
</dbReference>
<evidence type="ECO:0000259" key="1">
    <source>
        <dbReference type="Pfam" id="PF01965"/>
    </source>
</evidence>
<evidence type="ECO:0000313" key="3">
    <source>
        <dbReference type="Proteomes" id="UP001301797"/>
    </source>
</evidence>
<reference evidence="2 3" key="1">
    <citation type="submission" date="2019-09" db="EMBL/GenBank/DDBJ databases">
        <title>The complete genome of Methanoplanus sp. FWC-SCC4.</title>
        <authorList>
            <person name="Chen S.-C."/>
            <person name="Zhou Y.-Z."/>
            <person name="Lai M.-C."/>
        </authorList>
    </citation>
    <scope>NUCLEOTIDE SEQUENCE [LARGE SCALE GENOMIC DNA]</scope>
    <source>
        <strain evidence="2 3">FWC-SCC4</strain>
    </source>
</reference>
<dbReference type="Pfam" id="PF01965">
    <property type="entry name" value="DJ-1_PfpI"/>
    <property type="match status" value="1"/>
</dbReference>
<dbReference type="EMBL" id="CP043875">
    <property type="protein sequence ID" value="WOF15367.1"/>
    <property type="molecule type" value="Genomic_DNA"/>
</dbReference>
<dbReference type="GO" id="GO:0005737">
    <property type="term" value="C:cytoplasm"/>
    <property type="evidence" value="ECO:0007669"/>
    <property type="project" value="TreeGrafter"/>
</dbReference>
<accession>A0AA97FA40</accession>
<dbReference type="AlphaFoldDB" id="A0AA97FA40"/>
<dbReference type="SUPFAM" id="SSF52317">
    <property type="entry name" value="Class I glutamine amidotransferase-like"/>
    <property type="match status" value="1"/>
</dbReference>
<organism evidence="2 3">
    <name type="scientific">Methanochimaera problematica</name>
    <dbReference type="NCBI Taxonomy" id="2609417"/>
    <lineage>
        <taxon>Archaea</taxon>
        <taxon>Methanobacteriati</taxon>
        <taxon>Methanobacteriota</taxon>
        <taxon>Stenosarchaea group</taxon>
        <taxon>Methanomicrobia</taxon>
        <taxon>Methanomicrobiales</taxon>
        <taxon>Methanomicrobiaceae</taxon>
        <taxon>Methanochimaera</taxon>
    </lineage>
</organism>
<dbReference type="InterPro" id="IPR002818">
    <property type="entry name" value="DJ-1/PfpI"/>
</dbReference>
<name>A0AA97FA40_9EURY</name>
<feature type="domain" description="DJ-1/PfpI" evidence="1">
    <location>
        <begin position="1"/>
        <end position="167"/>
    </location>
</feature>
<evidence type="ECO:0000313" key="2">
    <source>
        <dbReference type="EMBL" id="WOF15367.1"/>
    </source>
</evidence>
<dbReference type="PANTHER" id="PTHR48094:SF12">
    <property type="entry name" value="PARKINSON DISEASE PROTEIN 7 HOMOLOG"/>
    <property type="match status" value="1"/>
</dbReference>
<dbReference type="KEGG" id="mefw:F1737_01050"/>
<dbReference type="InterPro" id="IPR050325">
    <property type="entry name" value="Prot/Nucl_acid_deglycase"/>
</dbReference>